<feature type="transmembrane region" description="Helical" evidence="7">
    <location>
        <begin position="22"/>
        <end position="45"/>
    </location>
</feature>
<dbReference type="GO" id="GO:0044874">
    <property type="term" value="P:lipoprotein localization to outer membrane"/>
    <property type="evidence" value="ECO:0007669"/>
    <property type="project" value="TreeGrafter"/>
</dbReference>
<name>A0A9D2AZ08_9SPHI</name>
<comment type="caution">
    <text evidence="10">The sequence shown here is derived from an EMBL/GenBank/DDBJ whole genome shotgun (WGS) entry which is preliminary data.</text>
</comment>
<dbReference type="InterPro" id="IPR025857">
    <property type="entry name" value="MacB_PCD"/>
</dbReference>
<reference evidence="10" key="2">
    <citation type="submission" date="2021-04" db="EMBL/GenBank/DDBJ databases">
        <authorList>
            <person name="Gilroy R."/>
        </authorList>
    </citation>
    <scope>NUCLEOTIDE SEQUENCE</scope>
    <source>
        <strain evidence="10">1719</strain>
    </source>
</reference>
<dbReference type="InterPro" id="IPR003838">
    <property type="entry name" value="ABC3_permease_C"/>
</dbReference>
<proteinExistence type="inferred from homology"/>
<dbReference type="PANTHER" id="PTHR30489">
    <property type="entry name" value="LIPOPROTEIN-RELEASING SYSTEM TRANSMEMBRANE PROTEIN LOLE"/>
    <property type="match status" value="1"/>
</dbReference>
<dbReference type="Pfam" id="PF02687">
    <property type="entry name" value="FtsX"/>
    <property type="match status" value="1"/>
</dbReference>
<feature type="domain" description="MacB-like periplasmic core" evidence="9">
    <location>
        <begin position="27"/>
        <end position="241"/>
    </location>
</feature>
<evidence type="ECO:0000313" key="11">
    <source>
        <dbReference type="Proteomes" id="UP000824156"/>
    </source>
</evidence>
<dbReference type="AlphaFoldDB" id="A0A9D2AZ08"/>
<dbReference type="Pfam" id="PF12704">
    <property type="entry name" value="MacB_PCD"/>
    <property type="match status" value="1"/>
</dbReference>
<dbReference type="Proteomes" id="UP000824156">
    <property type="component" value="Unassembled WGS sequence"/>
</dbReference>
<dbReference type="EMBL" id="DXEZ01000296">
    <property type="protein sequence ID" value="HIX55447.1"/>
    <property type="molecule type" value="Genomic_DNA"/>
</dbReference>
<feature type="transmembrane region" description="Helical" evidence="7">
    <location>
        <begin position="372"/>
        <end position="394"/>
    </location>
</feature>
<evidence type="ECO:0000256" key="5">
    <source>
        <dbReference type="ARBA" id="ARBA00022989"/>
    </source>
</evidence>
<keyword evidence="3" id="KW-1003">Cell membrane</keyword>
<dbReference type="InterPro" id="IPR051447">
    <property type="entry name" value="Lipoprotein-release_system"/>
</dbReference>
<feature type="transmembrane region" description="Helical" evidence="7">
    <location>
        <begin position="317"/>
        <end position="343"/>
    </location>
</feature>
<evidence type="ECO:0000256" key="7">
    <source>
        <dbReference type="SAM" id="Phobius"/>
    </source>
</evidence>
<reference evidence="10" key="1">
    <citation type="journal article" date="2021" name="PeerJ">
        <title>Extensive microbial diversity within the chicken gut microbiome revealed by metagenomics and culture.</title>
        <authorList>
            <person name="Gilroy R."/>
            <person name="Ravi A."/>
            <person name="Getino M."/>
            <person name="Pursley I."/>
            <person name="Horton D.L."/>
            <person name="Alikhan N.F."/>
            <person name="Baker D."/>
            <person name="Gharbi K."/>
            <person name="Hall N."/>
            <person name="Watson M."/>
            <person name="Adriaenssens E.M."/>
            <person name="Foster-Nyarko E."/>
            <person name="Jarju S."/>
            <person name="Secka A."/>
            <person name="Antonio M."/>
            <person name="Oren A."/>
            <person name="Chaudhuri R.R."/>
            <person name="La Ragione R."/>
            <person name="Hildebrand F."/>
            <person name="Pallen M.J."/>
        </authorList>
    </citation>
    <scope>NUCLEOTIDE SEQUENCE</scope>
    <source>
        <strain evidence="10">1719</strain>
    </source>
</reference>
<dbReference type="PANTHER" id="PTHR30489:SF0">
    <property type="entry name" value="LIPOPROTEIN-RELEASING SYSTEM TRANSMEMBRANE PROTEIN LOLE"/>
    <property type="match status" value="1"/>
</dbReference>
<evidence type="ECO:0000259" key="9">
    <source>
        <dbReference type="Pfam" id="PF12704"/>
    </source>
</evidence>
<comment type="similarity">
    <text evidence="2">Belongs to the ABC-4 integral membrane protein family. LolC/E subfamily.</text>
</comment>
<evidence type="ECO:0000256" key="3">
    <source>
        <dbReference type="ARBA" id="ARBA00022475"/>
    </source>
</evidence>
<keyword evidence="6 7" id="KW-0472">Membrane</keyword>
<gene>
    <name evidence="10" type="ORF">H9853_10500</name>
</gene>
<protein>
    <submittedName>
        <fullName evidence="10">ABC transporter permease</fullName>
    </submittedName>
</protein>
<evidence type="ECO:0000256" key="1">
    <source>
        <dbReference type="ARBA" id="ARBA00004651"/>
    </source>
</evidence>
<evidence type="ECO:0000259" key="8">
    <source>
        <dbReference type="Pfam" id="PF02687"/>
    </source>
</evidence>
<organism evidence="10 11">
    <name type="scientific">Candidatus Sphingobacterium stercoripullorum</name>
    <dbReference type="NCBI Taxonomy" id="2838759"/>
    <lineage>
        <taxon>Bacteria</taxon>
        <taxon>Pseudomonadati</taxon>
        <taxon>Bacteroidota</taxon>
        <taxon>Sphingobacteriia</taxon>
        <taxon>Sphingobacteriales</taxon>
        <taxon>Sphingobacteriaceae</taxon>
        <taxon>Sphingobacterium</taxon>
    </lineage>
</organism>
<evidence type="ECO:0000313" key="10">
    <source>
        <dbReference type="EMBL" id="HIX55447.1"/>
    </source>
</evidence>
<evidence type="ECO:0000256" key="4">
    <source>
        <dbReference type="ARBA" id="ARBA00022692"/>
    </source>
</evidence>
<dbReference type="GO" id="GO:0098797">
    <property type="term" value="C:plasma membrane protein complex"/>
    <property type="evidence" value="ECO:0007669"/>
    <property type="project" value="TreeGrafter"/>
</dbReference>
<accession>A0A9D2AZ08</accession>
<sequence length="405" mass="45644">MNLPYFLAKRITIQGQRTFSKLIVRVTIGAMAIAIMAIILAMAILDGFKKEVTDKQRGFFGDIHITSGGLFDPSDQTPFSLTAQEVLAIKEHPKVLQVYPVASKPGIIKADEEVEGLMFKGVDPSYDQRYFSDLLTRGDTLDFASENAIEQVLLSEHTARRLLLEPGDTFIMYFLQERIRPRRLLVKGLFKTGAQEVDANYLIGNLELLQRVGDFQDAEVGGYELRVADLESIYGVSEELQEQLPDGLYARSILQEMPELFSWLEMLDVNDDVIFVLMSIVAVINIISALLISILERTSMIGVLKALGMNNWQIRKVFFFNSFYLIGYGLLIGNVLTMAVYFFQRTTHFFKLDPNIYYIDHVPMLIQPLDVVLLNVALAAVALFALLVPSLLIAKISPIKTIQFK</sequence>
<feature type="transmembrane region" description="Helical" evidence="7">
    <location>
        <begin position="273"/>
        <end position="296"/>
    </location>
</feature>
<keyword evidence="4 7" id="KW-0812">Transmembrane</keyword>
<evidence type="ECO:0000256" key="2">
    <source>
        <dbReference type="ARBA" id="ARBA00005236"/>
    </source>
</evidence>
<feature type="domain" description="ABC3 transporter permease C-terminal" evidence="8">
    <location>
        <begin position="273"/>
        <end position="398"/>
    </location>
</feature>
<evidence type="ECO:0000256" key="6">
    <source>
        <dbReference type="ARBA" id="ARBA00023136"/>
    </source>
</evidence>
<keyword evidence="5 7" id="KW-1133">Transmembrane helix</keyword>
<comment type="subcellular location">
    <subcellularLocation>
        <location evidence="1">Cell membrane</location>
        <topology evidence="1">Multi-pass membrane protein</topology>
    </subcellularLocation>
</comment>